<evidence type="ECO:0000313" key="2">
    <source>
        <dbReference type="Proteomes" id="UP001595748"/>
    </source>
</evidence>
<protein>
    <submittedName>
        <fullName evidence="1">Uncharacterized protein</fullName>
    </submittedName>
</protein>
<dbReference type="EMBL" id="JBHRZF010000024">
    <property type="protein sequence ID" value="MFC3859610.1"/>
    <property type="molecule type" value="Genomic_DNA"/>
</dbReference>
<proteinExistence type="predicted"/>
<keyword evidence="2" id="KW-1185">Reference proteome</keyword>
<gene>
    <name evidence="1" type="ORF">ACFOPQ_02355</name>
</gene>
<comment type="caution">
    <text evidence="1">The sequence shown here is derived from an EMBL/GenBank/DDBJ whole genome shotgun (WGS) entry which is preliminary data.</text>
</comment>
<dbReference type="Proteomes" id="UP001595748">
    <property type="component" value="Unassembled WGS sequence"/>
</dbReference>
<name>A0ABV8A2Y8_9DEIO</name>
<accession>A0ABV8A2Y8</accession>
<sequence>MTDLDSKDMLVTIRQQSARSMFQAPTFEQIKTQLVDELSRRYCQAK</sequence>
<reference evidence="2" key="1">
    <citation type="journal article" date="2019" name="Int. J. Syst. Evol. Microbiol.">
        <title>The Global Catalogue of Microorganisms (GCM) 10K type strain sequencing project: providing services to taxonomists for standard genome sequencing and annotation.</title>
        <authorList>
            <consortium name="The Broad Institute Genomics Platform"/>
            <consortium name="The Broad Institute Genome Sequencing Center for Infectious Disease"/>
            <person name="Wu L."/>
            <person name="Ma J."/>
        </authorList>
    </citation>
    <scope>NUCLEOTIDE SEQUENCE [LARGE SCALE GENOMIC DNA]</scope>
    <source>
        <strain evidence="2">CCTCC AB 2013263</strain>
    </source>
</reference>
<dbReference type="RefSeq" id="WP_380075772.1">
    <property type="nucleotide sequence ID" value="NZ_JBHRZF010000024.1"/>
</dbReference>
<evidence type="ECO:0000313" key="1">
    <source>
        <dbReference type="EMBL" id="MFC3859610.1"/>
    </source>
</evidence>
<organism evidence="1 2">
    <name type="scientific">Deinococcus antarcticus</name>
    <dbReference type="NCBI Taxonomy" id="1298767"/>
    <lineage>
        <taxon>Bacteria</taxon>
        <taxon>Thermotogati</taxon>
        <taxon>Deinococcota</taxon>
        <taxon>Deinococci</taxon>
        <taxon>Deinococcales</taxon>
        <taxon>Deinococcaceae</taxon>
        <taxon>Deinococcus</taxon>
    </lineage>
</organism>